<dbReference type="GO" id="GO:0000976">
    <property type="term" value="F:transcription cis-regulatory region binding"/>
    <property type="evidence" value="ECO:0007669"/>
    <property type="project" value="TreeGrafter"/>
</dbReference>
<evidence type="ECO:0000256" key="3">
    <source>
        <dbReference type="ARBA" id="ARBA00023125"/>
    </source>
</evidence>
<keyword evidence="3" id="KW-0238">DNA-binding</keyword>
<dbReference type="InterPro" id="IPR010982">
    <property type="entry name" value="Lambda_DNA-bd_dom_sf"/>
</dbReference>
<dbReference type="CDD" id="cd01392">
    <property type="entry name" value="HTH_LacI"/>
    <property type="match status" value="1"/>
</dbReference>
<reference evidence="7" key="1">
    <citation type="journal article" date="2013" name="Stand. Genomic Sci.">
        <title>Complete genome sequence of the halophilic bacterium Spirochaeta africana type strain (Z-7692(T)) from the alkaline Lake Magadi in the East African Rift.</title>
        <authorList>
            <person name="Liolos K."/>
            <person name="Abt B."/>
            <person name="Scheuner C."/>
            <person name="Teshima H."/>
            <person name="Held B."/>
            <person name="Lapidus A."/>
            <person name="Nolan M."/>
            <person name="Lucas S."/>
            <person name="Deshpande S."/>
            <person name="Cheng J.F."/>
            <person name="Tapia R."/>
            <person name="Goodwin L.A."/>
            <person name="Pitluck S."/>
            <person name="Pagani I."/>
            <person name="Ivanova N."/>
            <person name="Mavromatis K."/>
            <person name="Mikhailova N."/>
            <person name="Huntemann M."/>
            <person name="Pati A."/>
            <person name="Chen A."/>
            <person name="Palaniappan K."/>
            <person name="Land M."/>
            <person name="Rohde M."/>
            <person name="Tindall B.J."/>
            <person name="Detter J.C."/>
            <person name="Goker M."/>
            <person name="Bristow J."/>
            <person name="Eisen J.A."/>
            <person name="Markowitz V."/>
            <person name="Hugenholtz P."/>
            <person name="Woyke T."/>
            <person name="Klenk H.P."/>
            <person name="Kyrpides N.C."/>
        </authorList>
    </citation>
    <scope>NUCLEOTIDE SEQUENCE</scope>
    <source>
        <strain evidence="7">ATCC 700263 / DSM 8902 / Z-7692</strain>
    </source>
</reference>
<evidence type="ECO:0000256" key="2">
    <source>
        <dbReference type="ARBA" id="ARBA00023015"/>
    </source>
</evidence>
<dbReference type="Pfam" id="PF00356">
    <property type="entry name" value="LacI"/>
    <property type="match status" value="1"/>
</dbReference>
<keyword evidence="4" id="KW-0804">Transcription</keyword>
<accession>H9ULY1</accession>
<name>H9ULY1_SPIAZ</name>
<dbReference type="SMART" id="SM00354">
    <property type="entry name" value="HTH_LACI"/>
    <property type="match status" value="1"/>
</dbReference>
<dbReference type="Pfam" id="PF13377">
    <property type="entry name" value="Peripla_BP_3"/>
    <property type="match status" value="1"/>
</dbReference>
<dbReference type="AlphaFoldDB" id="H9ULY1"/>
<proteinExistence type="predicted"/>
<dbReference type="RefSeq" id="WP_014456506.1">
    <property type="nucleotide sequence ID" value="NC_017098.1"/>
</dbReference>
<dbReference type="InterPro" id="IPR028082">
    <property type="entry name" value="Peripla_BP_I"/>
</dbReference>
<organism evidence="6 7">
    <name type="scientific">Spirochaeta africana (strain ATCC 700263 / DSM 8902 / Z-7692)</name>
    <dbReference type="NCBI Taxonomy" id="889378"/>
    <lineage>
        <taxon>Bacteria</taxon>
        <taxon>Pseudomonadati</taxon>
        <taxon>Spirochaetota</taxon>
        <taxon>Spirochaetia</taxon>
        <taxon>Spirochaetales</taxon>
        <taxon>Spirochaetaceae</taxon>
        <taxon>Spirochaeta</taxon>
    </lineage>
</organism>
<dbReference type="EMBL" id="CP003282">
    <property type="protein sequence ID" value="AFG38524.1"/>
    <property type="molecule type" value="Genomic_DNA"/>
</dbReference>
<dbReference type="Gene3D" id="1.10.260.40">
    <property type="entry name" value="lambda repressor-like DNA-binding domains"/>
    <property type="match status" value="1"/>
</dbReference>
<dbReference type="PROSITE" id="PS50932">
    <property type="entry name" value="HTH_LACI_2"/>
    <property type="match status" value="1"/>
</dbReference>
<sequence>MKARRISAEDVGRKAGVSRTTVSFVLNNTPGKSISEDTRQRVLQAAAELGYTPNEAARRLAMTRDKTIGLYISHSKSVFSDAFIMRLIEGMTQTVNRNRVRLVIHQMPLMGSNYLQLAEEDGVAGLILVNTHEDDYELQRVVDSRIPAVIMDVHESLAVDQIATDNRQGAREVVEYLISLRHSRIAMVTHARPEFTAARLRMAGYRDALKAADLGYDSSLVKTGNFTEESGYLATEELLQQSELPTAIFAGNDVVAYGVLSALRDNGIAVPQQMSVVGFDDDFLSRYLSPPLTTMVLPAAGMGATAVDMLLHRMDEDAEEQDLTRTILLPSHLVVRESAAPPNN</sequence>
<dbReference type="KEGG" id="sfc:Spiaf_2493"/>
<evidence type="ECO:0000256" key="4">
    <source>
        <dbReference type="ARBA" id="ARBA00023163"/>
    </source>
</evidence>
<gene>
    <name evidence="6" type="ordered locus">Spiaf_2493</name>
</gene>
<dbReference type="InterPro" id="IPR000843">
    <property type="entry name" value="HTH_LacI"/>
</dbReference>
<dbReference type="PATRIC" id="fig|889378.3.peg.2470"/>
<dbReference type="Proteomes" id="UP000007383">
    <property type="component" value="Chromosome"/>
</dbReference>
<dbReference type="OrthoDB" id="9796186at2"/>
<keyword evidence="7" id="KW-1185">Reference proteome</keyword>
<keyword evidence="2" id="KW-0805">Transcription regulation</keyword>
<evidence type="ECO:0000259" key="5">
    <source>
        <dbReference type="PROSITE" id="PS50932"/>
    </source>
</evidence>
<dbReference type="PANTHER" id="PTHR30146:SF148">
    <property type="entry name" value="HTH-TYPE TRANSCRIPTIONAL REPRESSOR PURR-RELATED"/>
    <property type="match status" value="1"/>
</dbReference>
<dbReference type="STRING" id="889378.Spiaf_2493"/>
<dbReference type="SUPFAM" id="SSF53822">
    <property type="entry name" value="Periplasmic binding protein-like I"/>
    <property type="match status" value="1"/>
</dbReference>
<evidence type="ECO:0000313" key="7">
    <source>
        <dbReference type="Proteomes" id="UP000007383"/>
    </source>
</evidence>
<dbReference type="HOGENOM" id="CLU_037628_6_1_12"/>
<keyword evidence="1" id="KW-0678">Repressor</keyword>
<protein>
    <submittedName>
        <fullName evidence="6">Transcriptional regulator</fullName>
    </submittedName>
</protein>
<dbReference type="GO" id="GO:0003700">
    <property type="term" value="F:DNA-binding transcription factor activity"/>
    <property type="evidence" value="ECO:0007669"/>
    <property type="project" value="TreeGrafter"/>
</dbReference>
<dbReference type="SUPFAM" id="SSF47413">
    <property type="entry name" value="lambda repressor-like DNA-binding domains"/>
    <property type="match status" value="1"/>
</dbReference>
<feature type="domain" description="HTH lacI-type" evidence="5">
    <location>
        <begin position="6"/>
        <end position="62"/>
    </location>
</feature>
<dbReference type="CDD" id="cd06267">
    <property type="entry name" value="PBP1_LacI_sugar_binding-like"/>
    <property type="match status" value="1"/>
</dbReference>
<evidence type="ECO:0000256" key="1">
    <source>
        <dbReference type="ARBA" id="ARBA00022491"/>
    </source>
</evidence>
<dbReference type="eggNOG" id="COG1609">
    <property type="taxonomic scope" value="Bacteria"/>
</dbReference>
<dbReference type="Gene3D" id="3.40.50.2300">
    <property type="match status" value="2"/>
</dbReference>
<evidence type="ECO:0000313" key="6">
    <source>
        <dbReference type="EMBL" id="AFG38524.1"/>
    </source>
</evidence>
<dbReference type="PANTHER" id="PTHR30146">
    <property type="entry name" value="LACI-RELATED TRANSCRIPTIONAL REPRESSOR"/>
    <property type="match status" value="1"/>
</dbReference>
<dbReference type="InterPro" id="IPR046335">
    <property type="entry name" value="LacI/GalR-like_sensor"/>
</dbReference>